<gene>
    <name evidence="1" type="ORF">MENT_LOCUS32491</name>
</gene>
<reference evidence="1 2" key="1">
    <citation type="submission" date="2020-08" db="EMBL/GenBank/DDBJ databases">
        <authorList>
            <person name="Koutsovoulos G."/>
            <person name="Danchin GJ E."/>
        </authorList>
    </citation>
    <scope>NUCLEOTIDE SEQUENCE [LARGE SCALE GENOMIC DNA]</scope>
</reference>
<organism evidence="1 2">
    <name type="scientific">Meloidogyne enterolobii</name>
    <name type="common">Root-knot nematode worm</name>
    <name type="synonym">Meloidogyne mayaguensis</name>
    <dbReference type="NCBI Taxonomy" id="390850"/>
    <lineage>
        <taxon>Eukaryota</taxon>
        <taxon>Metazoa</taxon>
        <taxon>Ecdysozoa</taxon>
        <taxon>Nematoda</taxon>
        <taxon>Chromadorea</taxon>
        <taxon>Rhabditida</taxon>
        <taxon>Tylenchina</taxon>
        <taxon>Tylenchomorpha</taxon>
        <taxon>Tylenchoidea</taxon>
        <taxon>Meloidogynidae</taxon>
        <taxon>Meloidogyninae</taxon>
        <taxon>Meloidogyne</taxon>
    </lineage>
</organism>
<evidence type="ECO:0000313" key="2">
    <source>
        <dbReference type="Proteomes" id="UP000580250"/>
    </source>
</evidence>
<accession>A0A6V7VZQ0</accession>
<dbReference type="AlphaFoldDB" id="A0A6V7VZQ0"/>
<comment type="caution">
    <text evidence="1">The sequence shown here is derived from an EMBL/GenBank/DDBJ whole genome shotgun (WGS) entry which is preliminary data.</text>
</comment>
<evidence type="ECO:0000313" key="1">
    <source>
        <dbReference type="EMBL" id="CAD2180415.1"/>
    </source>
</evidence>
<proteinExistence type="predicted"/>
<protein>
    <submittedName>
        <fullName evidence="1">Uncharacterized protein</fullName>
    </submittedName>
</protein>
<dbReference type="Proteomes" id="UP000580250">
    <property type="component" value="Unassembled WGS sequence"/>
</dbReference>
<sequence>MEYIIIYLQLATSICVLPKCERKRIERLLLKIFLVTQRINKHKKNF</sequence>
<dbReference type="EMBL" id="CAJEWN010000370">
    <property type="protein sequence ID" value="CAD2180415.1"/>
    <property type="molecule type" value="Genomic_DNA"/>
</dbReference>
<name>A0A6V7VZQ0_MELEN</name>